<feature type="binding site" evidence="9">
    <location>
        <begin position="142"/>
        <end position="145"/>
    </location>
    <ligand>
        <name>substrate</name>
    </ligand>
</feature>
<feature type="binding site" evidence="9">
    <location>
        <position position="388"/>
    </location>
    <ligand>
        <name>substrate</name>
    </ligand>
</feature>
<feature type="binding site" evidence="9">
    <location>
        <position position="250"/>
    </location>
    <ligand>
        <name>substrate</name>
    </ligand>
</feature>
<dbReference type="Proteomes" id="UP000307999">
    <property type="component" value="Unassembled WGS sequence"/>
</dbReference>
<dbReference type="SMART" id="SM00984">
    <property type="entry name" value="UDPG_MGDP_dh_C"/>
    <property type="match status" value="1"/>
</dbReference>
<dbReference type="AlphaFoldDB" id="A0A4U1B7Y6"/>
<dbReference type="FunFam" id="3.40.50.720:FF:000297">
    <property type="entry name" value="UDP-glucose 6-dehydrogenase"/>
    <property type="match status" value="1"/>
</dbReference>
<reference evidence="12 13" key="1">
    <citation type="submission" date="2019-04" db="EMBL/GenBank/DDBJ databases">
        <title>Thalassotalea guangxiensis sp. nov., isolated from sediment of the coastal wetland.</title>
        <authorList>
            <person name="Zheng S."/>
            <person name="Zhang D."/>
        </authorList>
    </citation>
    <scope>NUCLEOTIDE SEQUENCE [LARGE SCALE GENOMIC DNA]</scope>
    <source>
        <strain evidence="12 13">ZS-4</strain>
    </source>
</reference>
<evidence type="ECO:0000256" key="2">
    <source>
        <dbReference type="ARBA" id="ARBA00006601"/>
    </source>
</evidence>
<evidence type="ECO:0000256" key="10">
    <source>
        <dbReference type="PIRSR" id="PIRSR500134-3"/>
    </source>
</evidence>
<dbReference type="InterPro" id="IPR036220">
    <property type="entry name" value="UDP-Glc/GDP-Man_DH_C_sf"/>
</dbReference>
<proteinExistence type="inferred from homology"/>
<dbReference type="InterPro" id="IPR014026">
    <property type="entry name" value="UDP-Glc/GDP-Man_DH_dimer"/>
</dbReference>
<evidence type="ECO:0000256" key="9">
    <source>
        <dbReference type="PIRSR" id="PIRSR500134-2"/>
    </source>
</evidence>
<evidence type="ECO:0000256" key="1">
    <source>
        <dbReference type="ARBA" id="ARBA00004701"/>
    </source>
</evidence>
<feature type="binding site" evidence="9">
    <location>
        <position position="307"/>
    </location>
    <ligand>
        <name>substrate</name>
    </ligand>
</feature>
<name>A0A4U1B7Y6_9GAMM</name>
<dbReference type="GO" id="GO:0006065">
    <property type="term" value="P:UDP-glucuronate biosynthetic process"/>
    <property type="evidence" value="ECO:0007669"/>
    <property type="project" value="UniProtKB-UniPathway"/>
</dbReference>
<dbReference type="InterPro" id="IPR036291">
    <property type="entry name" value="NAD(P)-bd_dom_sf"/>
</dbReference>
<feature type="binding site" evidence="9">
    <location>
        <position position="306"/>
    </location>
    <ligand>
        <name>substrate</name>
    </ligand>
</feature>
<evidence type="ECO:0000256" key="8">
    <source>
        <dbReference type="PIRSR" id="PIRSR500134-1"/>
    </source>
</evidence>
<evidence type="ECO:0000313" key="13">
    <source>
        <dbReference type="Proteomes" id="UP000307999"/>
    </source>
</evidence>
<keyword evidence="13" id="KW-1185">Reference proteome</keyword>
<evidence type="ECO:0000313" key="12">
    <source>
        <dbReference type="EMBL" id="TKB46102.1"/>
    </source>
</evidence>
<gene>
    <name evidence="12" type="ORF">E8M12_05595</name>
</gene>
<dbReference type="InterPro" id="IPR013328">
    <property type="entry name" value="6PGD_dom2"/>
</dbReference>
<feature type="binding site" evidence="10">
    <location>
        <position position="29"/>
    </location>
    <ligand>
        <name>NAD(+)</name>
        <dbReference type="ChEBI" id="CHEBI:57540"/>
    </ligand>
</feature>
<dbReference type="OrthoDB" id="9803238at2"/>
<dbReference type="GO" id="GO:0003979">
    <property type="term" value="F:UDP-glucose 6-dehydrogenase activity"/>
    <property type="evidence" value="ECO:0007669"/>
    <property type="project" value="UniProtKB-EC"/>
</dbReference>
<dbReference type="InterPro" id="IPR001732">
    <property type="entry name" value="UDP-Glc/GDP-Man_DH_N"/>
</dbReference>
<evidence type="ECO:0000256" key="6">
    <source>
        <dbReference type="ARBA" id="ARBA00047473"/>
    </source>
</evidence>
<dbReference type="Gene3D" id="1.10.1040.10">
    <property type="entry name" value="N-(1-d-carboxylethyl)-l-norvaline Dehydrogenase, domain 2"/>
    <property type="match status" value="1"/>
</dbReference>
<dbReference type="EMBL" id="SWDB01000010">
    <property type="protein sequence ID" value="TKB46102.1"/>
    <property type="molecule type" value="Genomic_DNA"/>
</dbReference>
<accession>A0A4U1B7Y6</accession>
<dbReference type="Pfam" id="PF03721">
    <property type="entry name" value="UDPG_MGDP_dh_N"/>
    <property type="match status" value="1"/>
</dbReference>
<comment type="caution">
    <text evidence="12">The sequence shown here is derived from an EMBL/GenBank/DDBJ whole genome shotgun (WGS) entry which is preliminary data.</text>
</comment>
<feature type="binding site" evidence="10">
    <location>
        <position position="145"/>
    </location>
    <ligand>
        <name>NAD(+)</name>
        <dbReference type="ChEBI" id="CHEBI:57540"/>
    </ligand>
</feature>
<sequence>MNITIAGTGYVGLSSAVLLAQYNQVIALDIVPEKVELLNNKKSPIVDAEIEQFLNEKTLNFTATLDKELAYKNADFVIIATPTDYDPETNYFNTKSVEAVIKDVMAINPNAVMVIKSTVPVGFTENIKKELNCENLMFSPEFLREGRALHDNLYPSRIIVGEKSERASIYTELLIQGAVKQDIDVLFTNPTEAEAIKLFSNTYLAMRVAYFNELDTYAETHGLDTRQIIEGVGLDPRIGTHYNNPSFGYGGYCLPKDTKQLLANYQDVPNNMIQAIVDANVTRKDFIADSIIKRNPEVVGIYRLVMKSGSDNFRASSIQGVIKRIKAKGIEVVIYEPVMEEDEFFHSKVVKDLNEFKQMSDVIVANRLTDNIRDVVAKVYTRDLFGND</sequence>
<dbReference type="UniPathway" id="UPA00038">
    <property type="reaction ID" value="UER00491"/>
</dbReference>
<evidence type="ECO:0000256" key="5">
    <source>
        <dbReference type="ARBA" id="ARBA00023027"/>
    </source>
</evidence>
<dbReference type="PANTHER" id="PTHR43750:SF2">
    <property type="entry name" value="UDP-GLUCOSE 6-DEHYDROGENASE"/>
    <property type="match status" value="1"/>
</dbReference>
<evidence type="ECO:0000256" key="4">
    <source>
        <dbReference type="ARBA" id="ARBA00023002"/>
    </source>
</evidence>
<evidence type="ECO:0000256" key="3">
    <source>
        <dbReference type="ARBA" id="ARBA00012954"/>
    </source>
</evidence>
<comment type="catalytic activity">
    <reaction evidence="6 7">
        <text>UDP-alpha-D-glucose + 2 NAD(+) + H2O = UDP-alpha-D-glucuronate + 2 NADH + 3 H(+)</text>
        <dbReference type="Rhea" id="RHEA:23596"/>
        <dbReference type="ChEBI" id="CHEBI:15377"/>
        <dbReference type="ChEBI" id="CHEBI:15378"/>
        <dbReference type="ChEBI" id="CHEBI:57540"/>
        <dbReference type="ChEBI" id="CHEBI:57945"/>
        <dbReference type="ChEBI" id="CHEBI:58052"/>
        <dbReference type="ChEBI" id="CHEBI:58885"/>
        <dbReference type="EC" id="1.1.1.22"/>
    </reaction>
</comment>
<dbReference type="SUPFAM" id="SSF51735">
    <property type="entry name" value="NAD(P)-binding Rossmann-fold domains"/>
    <property type="match status" value="1"/>
</dbReference>
<comment type="pathway">
    <text evidence="1">Nucleotide-sugar biosynthesis; UDP-alpha-D-glucuronate biosynthesis; UDP-alpha-D-glucuronate from UDP-alpha-D-glucose: step 1/1.</text>
</comment>
<keyword evidence="4 7" id="KW-0560">Oxidoreductase</keyword>
<dbReference type="InterPro" id="IPR008927">
    <property type="entry name" value="6-PGluconate_DH-like_C_sf"/>
</dbReference>
<comment type="similarity">
    <text evidence="2 7">Belongs to the UDP-glucose/GDP-mannose dehydrogenase family.</text>
</comment>
<dbReference type="RefSeq" id="WP_136735110.1">
    <property type="nucleotide sequence ID" value="NZ_SWDB01000010.1"/>
</dbReference>
<feature type="binding site" evidence="10">
    <location>
        <position position="314"/>
    </location>
    <ligand>
        <name>NAD(+)</name>
        <dbReference type="ChEBI" id="CHEBI:57540"/>
    </ligand>
</feature>
<feature type="domain" description="UDP-glucose/GDP-mannose dehydrogenase C-terminal" evidence="11">
    <location>
        <begin position="300"/>
        <end position="387"/>
    </location>
</feature>
<feature type="binding site" evidence="10">
    <location>
        <position position="256"/>
    </location>
    <ligand>
        <name>NAD(+)</name>
        <dbReference type="ChEBI" id="CHEBI:57540"/>
    </ligand>
</feature>
<keyword evidence="5 7" id="KW-0520">NAD</keyword>
<dbReference type="InterPro" id="IPR014027">
    <property type="entry name" value="UDP-Glc/GDP-Man_DH_C"/>
</dbReference>
<dbReference type="SUPFAM" id="SSF48179">
    <property type="entry name" value="6-phosphogluconate dehydrogenase C-terminal domain-like"/>
    <property type="match status" value="1"/>
</dbReference>
<evidence type="ECO:0000259" key="11">
    <source>
        <dbReference type="SMART" id="SM00984"/>
    </source>
</evidence>
<dbReference type="PIRSF" id="PIRSF000124">
    <property type="entry name" value="UDPglc_GDPman_dh"/>
    <property type="match status" value="1"/>
</dbReference>
<dbReference type="InterPro" id="IPR017476">
    <property type="entry name" value="UDP-Glc/GDP-Man"/>
</dbReference>
<dbReference type="NCBIfam" id="TIGR03026">
    <property type="entry name" value="NDP-sugDHase"/>
    <property type="match status" value="1"/>
</dbReference>
<feature type="binding site" evidence="9">
    <location>
        <begin position="242"/>
        <end position="246"/>
    </location>
    <ligand>
        <name>substrate</name>
    </ligand>
</feature>
<dbReference type="SUPFAM" id="SSF52413">
    <property type="entry name" value="UDP-glucose/GDP-mannose dehydrogenase C-terminal domain"/>
    <property type="match status" value="1"/>
</dbReference>
<feature type="binding site" evidence="10">
    <location>
        <position position="118"/>
    </location>
    <ligand>
        <name>NAD(+)</name>
        <dbReference type="ChEBI" id="CHEBI:57540"/>
    </ligand>
</feature>
<dbReference type="GO" id="GO:0000271">
    <property type="term" value="P:polysaccharide biosynthetic process"/>
    <property type="evidence" value="ECO:0007669"/>
    <property type="project" value="InterPro"/>
</dbReference>
<feature type="binding site" evidence="10">
    <location>
        <position position="34"/>
    </location>
    <ligand>
        <name>NAD(+)</name>
        <dbReference type="ChEBI" id="CHEBI:57540"/>
    </ligand>
</feature>
<dbReference type="GO" id="GO:0051287">
    <property type="term" value="F:NAD binding"/>
    <property type="evidence" value="ECO:0007669"/>
    <property type="project" value="InterPro"/>
</dbReference>
<feature type="binding site" evidence="9">
    <location>
        <position position="197"/>
    </location>
    <ligand>
        <name>substrate</name>
    </ligand>
</feature>
<feature type="active site" description="Nucleophile" evidence="8">
    <location>
        <position position="253"/>
    </location>
</feature>
<dbReference type="Pfam" id="PF00984">
    <property type="entry name" value="UDPG_MGDP_dh"/>
    <property type="match status" value="1"/>
</dbReference>
<feature type="binding site" evidence="10">
    <location>
        <position position="83"/>
    </location>
    <ligand>
        <name>NAD(+)</name>
        <dbReference type="ChEBI" id="CHEBI:57540"/>
    </ligand>
</feature>
<dbReference type="PANTHER" id="PTHR43750">
    <property type="entry name" value="UDP-GLUCOSE 6-DEHYDROGENASE TUAD"/>
    <property type="match status" value="1"/>
</dbReference>
<dbReference type="FunFam" id="1.10.1040.10:FF:000026">
    <property type="entry name" value="UDP-glucose 6-dehydrogenase"/>
    <property type="match status" value="1"/>
</dbReference>
<dbReference type="Gene3D" id="3.40.50.720">
    <property type="entry name" value="NAD(P)-binding Rossmann-like Domain"/>
    <property type="match status" value="2"/>
</dbReference>
<dbReference type="EC" id="1.1.1.22" evidence="3 7"/>
<dbReference type="PIRSF" id="PIRSF500134">
    <property type="entry name" value="UDPglc_DH_bac"/>
    <property type="match status" value="1"/>
</dbReference>
<dbReference type="Pfam" id="PF03720">
    <property type="entry name" value="UDPG_MGDP_dh_C"/>
    <property type="match status" value="1"/>
</dbReference>
<dbReference type="InterPro" id="IPR028357">
    <property type="entry name" value="UDPglc_DH_bac"/>
</dbReference>
<organism evidence="12 13">
    <name type="scientific">Thalassotalea mangrovi</name>
    <dbReference type="NCBI Taxonomy" id="2572245"/>
    <lineage>
        <taxon>Bacteria</taxon>
        <taxon>Pseudomonadati</taxon>
        <taxon>Pseudomonadota</taxon>
        <taxon>Gammaproteobacteria</taxon>
        <taxon>Alteromonadales</taxon>
        <taxon>Colwelliaceae</taxon>
        <taxon>Thalassotalea</taxon>
    </lineage>
</organism>
<evidence type="ECO:0000256" key="7">
    <source>
        <dbReference type="PIRNR" id="PIRNR000124"/>
    </source>
</evidence>
<protein>
    <recommendedName>
        <fullName evidence="3 7">UDP-glucose 6-dehydrogenase</fullName>
        <ecNumber evidence="3 7">1.1.1.22</ecNumber>
    </recommendedName>
</protein>